<feature type="compositionally biased region" description="Polar residues" evidence="1">
    <location>
        <begin position="66"/>
        <end position="80"/>
    </location>
</feature>
<feature type="region of interest" description="Disordered" evidence="1">
    <location>
        <begin position="139"/>
        <end position="172"/>
    </location>
</feature>
<dbReference type="HOGENOM" id="CLU_1049906_0_0_1"/>
<dbReference type="EMBL" id="KL142374">
    <property type="protein sequence ID" value="KDR78801.1"/>
    <property type="molecule type" value="Genomic_DNA"/>
</dbReference>
<feature type="compositionally biased region" description="Low complexity" evidence="1">
    <location>
        <begin position="139"/>
        <end position="151"/>
    </location>
</feature>
<sequence length="265" mass="29616">MEMVKLDIIERYPELFSGNNDKDCSRLKLAINLVHQQHSNARGTQKKRIMDGRQSKKLLKEKENGVQKQDLSTSQVQPSQRMEPATPCNGKEFYSQQSDSSPSIYSSHRQAFQPTQNSSSFASSSHTLAAASSDYFGPSSQSSLMSSPGQSFPIPSASQLTNTSSPRIKHSPYKETSSLSMACKAETINPDPVFLFLDSCIPSMAHLFESFVAFGCSNEKFLLGLSKWTPERIDEYLKRFSNSCDVPLQDMDIFVLNNQLQNYIA</sequence>
<organism evidence="2 3">
    <name type="scientific">Galerina marginata (strain CBS 339.88)</name>
    <dbReference type="NCBI Taxonomy" id="685588"/>
    <lineage>
        <taxon>Eukaryota</taxon>
        <taxon>Fungi</taxon>
        <taxon>Dikarya</taxon>
        <taxon>Basidiomycota</taxon>
        <taxon>Agaricomycotina</taxon>
        <taxon>Agaricomycetes</taxon>
        <taxon>Agaricomycetidae</taxon>
        <taxon>Agaricales</taxon>
        <taxon>Agaricineae</taxon>
        <taxon>Strophariaceae</taxon>
        <taxon>Galerina</taxon>
    </lineage>
</organism>
<protein>
    <submittedName>
        <fullName evidence="2">Uncharacterized protein</fullName>
    </submittedName>
</protein>
<dbReference type="AlphaFoldDB" id="A0A067T6N6"/>
<evidence type="ECO:0000313" key="3">
    <source>
        <dbReference type="Proteomes" id="UP000027222"/>
    </source>
</evidence>
<feature type="compositionally biased region" description="Polar residues" evidence="1">
    <location>
        <begin position="156"/>
        <end position="166"/>
    </location>
</feature>
<gene>
    <name evidence="2" type="ORF">GALMADRAFT_224043</name>
</gene>
<evidence type="ECO:0000313" key="2">
    <source>
        <dbReference type="EMBL" id="KDR78801.1"/>
    </source>
</evidence>
<feature type="compositionally biased region" description="Polar residues" evidence="1">
    <location>
        <begin position="108"/>
        <end position="117"/>
    </location>
</feature>
<feature type="compositionally biased region" description="Low complexity" evidence="1">
    <location>
        <begin position="94"/>
        <end position="107"/>
    </location>
</feature>
<accession>A0A067T6N6</accession>
<dbReference type="Proteomes" id="UP000027222">
    <property type="component" value="Unassembled WGS sequence"/>
</dbReference>
<evidence type="ECO:0000256" key="1">
    <source>
        <dbReference type="SAM" id="MobiDB-lite"/>
    </source>
</evidence>
<dbReference type="OrthoDB" id="3069802at2759"/>
<feature type="region of interest" description="Disordered" evidence="1">
    <location>
        <begin position="59"/>
        <end position="120"/>
    </location>
</feature>
<keyword evidence="3" id="KW-1185">Reference proteome</keyword>
<name>A0A067T6N6_GALM3</name>
<reference evidence="3" key="1">
    <citation type="journal article" date="2014" name="Proc. Natl. Acad. Sci. U.S.A.">
        <title>Extensive sampling of basidiomycete genomes demonstrates inadequacy of the white-rot/brown-rot paradigm for wood decay fungi.</title>
        <authorList>
            <person name="Riley R."/>
            <person name="Salamov A.A."/>
            <person name="Brown D.W."/>
            <person name="Nagy L.G."/>
            <person name="Floudas D."/>
            <person name="Held B.W."/>
            <person name="Levasseur A."/>
            <person name="Lombard V."/>
            <person name="Morin E."/>
            <person name="Otillar R."/>
            <person name="Lindquist E.A."/>
            <person name="Sun H."/>
            <person name="LaButti K.M."/>
            <person name="Schmutz J."/>
            <person name="Jabbour D."/>
            <person name="Luo H."/>
            <person name="Baker S.E."/>
            <person name="Pisabarro A.G."/>
            <person name="Walton J.D."/>
            <person name="Blanchette R.A."/>
            <person name="Henrissat B."/>
            <person name="Martin F."/>
            <person name="Cullen D."/>
            <person name="Hibbett D.S."/>
            <person name="Grigoriev I.V."/>
        </authorList>
    </citation>
    <scope>NUCLEOTIDE SEQUENCE [LARGE SCALE GENOMIC DNA]</scope>
    <source>
        <strain evidence="3">CBS 339.88</strain>
    </source>
</reference>
<proteinExistence type="predicted"/>